<evidence type="ECO:0000256" key="2">
    <source>
        <dbReference type="SAM" id="SignalP"/>
    </source>
</evidence>
<dbReference type="AlphaFoldDB" id="A0A131YQY5"/>
<name>A0A131YQY5_RHIAP</name>
<evidence type="ECO:0000256" key="1">
    <source>
        <dbReference type="SAM" id="MobiDB-lite"/>
    </source>
</evidence>
<evidence type="ECO:0000313" key="3">
    <source>
        <dbReference type="EMBL" id="JAP81669.1"/>
    </source>
</evidence>
<feature type="region of interest" description="Disordered" evidence="1">
    <location>
        <begin position="89"/>
        <end position="108"/>
    </location>
</feature>
<dbReference type="EMBL" id="GEDV01006888">
    <property type="protein sequence ID" value="JAP81669.1"/>
    <property type="molecule type" value="Transcribed_RNA"/>
</dbReference>
<reference evidence="3" key="1">
    <citation type="journal article" date="2016" name="Ticks Tick Borne Dis.">
        <title>De novo assembly and annotation of the salivary gland transcriptome of Rhipicephalus appendiculatus male and female ticks during blood feeding.</title>
        <authorList>
            <person name="de Castro M.H."/>
            <person name="de Klerk D."/>
            <person name="Pienaar R."/>
            <person name="Latif A.A."/>
            <person name="Rees D.J."/>
            <person name="Mans B.J."/>
        </authorList>
    </citation>
    <scope>NUCLEOTIDE SEQUENCE</scope>
    <source>
        <tissue evidence="3">Salivary glands</tissue>
    </source>
</reference>
<sequence>MAEKYVLMSAILIVITISRTSGYFTCQGRERQCGPDRRPNCLQKNEQPYFQCTPKRQPCESAWLSCCPRNALTCHKMPTYCDCFCLHRQQTKPKPGWGPSRARPRTRL</sequence>
<accession>A0A131YQY5</accession>
<feature type="chain" id="PRO_5007285861" evidence="2">
    <location>
        <begin position="23"/>
        <end position="108"/>
    </location>
</feature>
<protein>
    <submittedName>
        <fullName evidence="3">Uncharacterized protein</fullName>
    </submittedName>
</protein>
<feature type="signal peptide" evidence="2">
    <location>
        <begin position="1"/>
        <end position="22"/>
    </location>
</feature>
<organism evidence="3">
    <name type="scientific">Rhipicephalus appendiculatus</name>
    <name type="common">Brown ear tick</name>
    <dbReference type="NCBI Taxonomy" id="34631"/>
    <lineage>
        <taxon>Eukaryota</taxon>
        <taxon>Metazoa</taxon>
        <taxon>Ecdysozoa</taxon>
        <taxon>Arthropoda</taxon>
        <taxon>Chelicerata</taxon>
        <taxon>Arachnida</taxon>
        <taxon>Acari</taxon>
        <taxon>Parasitiformes</taxon>
        <taxon>Ixodida</taxon>
        <taxon>Ixodoidea</taxon>
        <taxon>Ixodidae</taxon>
        <taxon>Rhipicephalinae</taxon>
        <taxon>Rhipicephalus</taxon>
        <taxon>Rhipicephalus</taxon>
    </lineage>
</organism>
<proteinExistence type="predicted"/>
<keyword evidence="2" id="KW-0732">Signal</keyword>